<dbReference type="AlphaFoldDB" id="A0A6H5IRZ9"/>
<feature type="domain" description="CCHC-type" evidence="3">
    <location>
        <begin position="607"/>
        <end position="622"/>
    </location>
</feature>
<name>A0A6H5IRZ9_9HYME</name>
<dbReference type="Proteomes" id="UP000479190">
    <property type="component" value="Unassembled WGS sequence"/>
</dbReference>
<dbReference type="GO" id="GO:0008270">
    <property type="term" value="F:zinc ion binding"/>
    <property type="evidence" value="ECO:0007669"/>
    <property type="project" value="UniProtKB-KW"/>
</dbReference>
<accession>A0A6H5IRZ9</accession>
<dbReference type="PANTHER" id="PTHR33332">
    <property type="entry name" value="REVERSE TRANSCRIPTASE DOMAIN-CONTAINING PROTEIN"/>
    <property type="match status" value="1"/>
</dbReference>
<dbReference type="SMART" id="SM00343">
    <property type="entry name" value="ZnF_C2HC"/>
    <property type="match status" value="2"/>
</dbReference>
<evidence type="ECO:0000313" key="4">
    <source>
        <dbReference type="EMBL" id="CAB0038633.1"/>
    </source>
</evidence>
<dbReference type="EMBL" id="CADCXV010000918">
    <property type="protein sequence ID" value="CAB0038633.1"/>
    <property type="molecule type" value="Genomic_DNA"/>
</dbReference>
<keyword evidence="1" id="KW-0863">Zinc-finger</keyword>
<dbReference type="InterPro" id="IPR036875">
    <property type="entry name" value="Znf_CCHC_sf"/>
</dbReference>
<evidence type="ECO:0000259" key="3">
    <source>
        <dbReference type="PROSITE" id="PS50158"/>
    </source>
</evidence>
<proteinExistence type="predicted"/>
<gene>
    <name evidence="4" type="ORF">TBRA_LOCUS10407</name>
</gene>
<feature type="region of interest" description="Disordered" evidence="2">
    <location>
        <begin position="576"/>
        <end position="598"/>
    </location>
</feature>
<dbReference type="OrthoDB" id="416454at2759"/>
<keyword evidence="1" id="KW-0479">Metal-binding</keyword>
<dbReference type="SUPFAM" id="SSF57756">
    <property type="entry name" value="Retrovirus zinc finger-like domains"/>
    <property type="match status" value="1"/>
</dbReference>
<evidence type="ECO:0000256" key="2">
    <source>
        <dbReference type="SAM" id="MobiDB-lite"/>
    </source>
</evidence>
<feature type="region of interest" description="Disordered" evidence="2">
    <location>
        <begin position="710"/>
        <end position="742"/>
    </location>
</feature>
<sequence length="808" mass="92567">CADDTTIYVHGPFTDVRRLTVLLSEDLARLAAWAVDSDLVINPVKTKAIWLGTRRYVSQLRAGDVPPPDIEGSPVLVVDRLKLLGVILDSELTWRGHVSAVTARVFATLSGLRKCGDFLAADVRAMLVSTLVFLHVDYCAALFLSISAEQALRIKRCMNAAVRFITGLKKWQHITPQCVKLNILPYEKRVQCACLGLLASVLRNGRPDYWSTKFEFREAPAGRGSRRNELELVIVRANTDCARYSITIGAARLWNGLPYTIRRSLGSLSFKGLLRQHLLEKQNSFNTNTRNTTSRIHSKPRPNTTMWRKEVTKGIGRGCRQTPTEKAMEMSPQVQDITNTISAKELSEWLQKWQKLSDELNDVQDEATQDVNTSTQEGNETYGWIRVVENLFKLQTTNDYIGECSSNAESADDNTKESSLNMEAADNDIIKNVANIETVDGKSHTLDETTKQESTPTNCQQHENSAELGEWYRAQFKTTENLLEAHNAKNEPNINENETGRKNDSVKTVRFNIPFYTPVVKNTNTTSRTTTKIPFYTPPQQTSNSSTQTYVQDEEFQFMMHTGIQTEPVCPIDEDRYQPYSRRTNERPQQRYSDRDKRRKIGGAPVCWTCMKEGHKPKTCPKKTEESICWNCDEKGHLWGCCPHEPQKRFCPTCGRENYDKKSCAWCKIIEDRKSTPDRIIEKKSEDGYPAAMKIGEKYFNNPFKRDDEERKLPNARRPPLLPTPTKYPQHTTTRTTHTTLTPTTPMATAVRELLLLPLKVDWSYQTCYLQLHQRYQHQHMRKPTLKQRLNLMYHEYAHELERLETSV</sequence>
<keyword evidence="1" id="KW-0862">Zinc</keyword>
<reference evidence="4 5" key="1">
    <citation type="submission" date="2020-02" db="EMBL/GenBank/DDBJ databases">
        <authorList>
            <person name="Ferguson B K."/>
        </authorList>
    </citation>
    <scope>NUCLEOTIDE SEQUENCE [LARGE SCALE GENOMIC DNA]</scope>
</reference>
<evidence type="ECO:0000313" key="5">
    <source>
        <dbReference type="Proteomes" id="UP000479190"/>
    </source>
</evidence>
<dbReference type="InterPro" id="IPR001878">
    <property type="entry name" value="Znf_CCHC"/>
</dbReference>
<feature type="non-terminal residue" evidence="4">
    <location>
        <position position="1"/>
    </location>
</feature>
<evidence type="ECO:0000256" key="1">
    <source>
        <dbReference type="PROSITE-ProRule" id="PRU00047"/>
    </source>
</evidence>
<feature type="compositionally biased region" description="Low complexity" evidence="2">
    <location>
        <begin position="724"/>
        <end position="742"/>
    </location>
</feature>
<dbReference type="GO" id="GO:0003676">
    <property type="term" value="F:nucleic acid binding"/>
    <property type="evidence" value="ECO:0007669"/>
    <property type="project" value="InterPro"/>
</dbReference>
<dbReference type="Gene3D" id="4.10.60.10">
    <property type="entry name" value="Zinc finger, CCHC-type"/>
    <property type="match status" value="1"/>
</dbReference>
<keyword evidence="5" id="KW-1185">Reference proteome</keyword>
<feature type="compositionally biased region" description="Basic and acidic residues" evidence="2">
    <location>
        <begin position="576"/>
        <end position="596"/>
    </location>
</feature>
<dbReference type="PROSITE" id="PS50158">
    <property type="entry name" value="ZF_CCHC"/>
    <property type="match status" value="1"/>
</dbReference>
<organism evidence="4 5">
    <name type="scientific">Trichogramma brassicae</name>
    <dbReference type="NCBI Taxonomy" id="86971"/>
    <lineage>
        <taxon>Eukaryota</taxon>
        <taxon>Metazoa</taxon>
        <taxon>Ecdysozoa</taxon>
        <taxon>Arthropoda</taxon>
        <taxon>Hexapoda</taxon>
        <taxon>Insecta</taxon>
        <taxon>Pterygota</taxon>
        <taxon>Neoptera</taxon>
        <taxon>Endopterygota</taxon>
        <taxon>Hymenoptera</taxon>
        <taxon>Apocrita</taxon>
        <taxon>Proctotrupomorpha</taxon>
        <taxon>Chalcidoidea</taxon>
        <taxon>Trichogrammatidae</taxon>
        <taxon>Trichogramma</taxon>
    </lineage>
</organism>
<protein>
    <recommendedName>
        <fullName evidence="3">CCHC-type domain-containing protein</fullName>
    </recommendedName>
</protein>